<evidence type="ECO:0000313" key="1">
    <source>
        <dbReference type="EMBL" id="APX12419.1"/>
    </source>
</evidence>
<dbReference type="Proteomes" id="UP000186336">
    <property type="component" value="Chromosome"/>
</dbReference>
<name>A0A1P8MWW5_9RHOB</name>
<dbReference type="KEGG" id="tom:BWR18_12585"/>
<dbReference type="AlphaFoldDB" id="A0A1P8MWW5"/>
<accession>A0A1P8MWW5</accession>
<evidence type="ECO:0000313" key="2">
    <source>
        <dbReference type="Proteomes" id="UP000186336"/>
    </source>
</evidence>
<dbReference type="RefSeq" id="WP_076628697.1">
    <property type="nucleotide sequence ID" value="NZ_CP019312.1"/>
</dbReference>
<dbReference type="STRING" id="299262.BWR18_12585"/>
<reference evidence="1 2" key="1">
    <citation type="submission" date="2017-01" db="EMBL/GenBank/DDBJ databases">
        <title>Complete genome of Tateyamaria omphalii DOK1-4 isolated from seawater in Dokdo.</title>
        <authorList>
            <person name="Kim J.H."/>
            <person name="Chi W.-J."/>
        </authorList>
    </citation>
    <scope>NUCLEOTIDE SEQUENCE [LARGE SCALE GENOMIC DNA]</scope>
    <source>
        <strain evidence="1 2">DOK1-4</strain>
    </source>
</reference>
<dbReference type="EMBL" id="CP019312">
    <property type="protein sequence ID" value="APX12419.1"/>
    <property type="molecule type" value="Genomic_DNA"/>
</dbReference>
<dbReference type="OrthoDB" id="9888401at2"/>
<organism evidence="1 2">
    <name type="scientific">Tateyamaria omphalii</name>
    <dbReference type="NCBI Taxonomy" id="299262"/>
    <lineage>
        <taxon>Bacteria</taxon>
        <taxon>Pseudomonadati</taxon>
        <taxon>Pseudomonadota</taxon>
        <taxon>Alphaproteobacteria</taxon>
        <taxon>Rhodobacterales</taxon>
        <taxon>Roseobacteraceae</taxon>
        <taxon>Tateyamaria</taxon>
    </lineage>
</organism>
<sequence>MTHDTATRVQSRPKLIALDLRSVGVTESLAELPPQEFVDTLFNDAIRTGLPTIMIAGADDIMPSDMEDVFPPHVTCVRDLKSALNCLSTIGNIGPIPADFSRQARDVLWISNHDGPPRVIEDARHCPMQNATQLLRKLCHQYRYSGLRGTPAEAEMAYTVLMPLDLELGSIADPHQILSHGRLVFDVVLMVEGQVAMAGFKVKALEKLIAGFAPIIYSMDDEFCDGAEELRTTLSRLHEGGARHVIGVCNGQKDHEARHPFEDHVRNAGLTWRRITWNDLV</sequence>
<protein>
    <submittedName>
        <fullName evidence="1">Uncharacterized protein</fullName>
    </submittedName>
</protein>
<proteinExistence type="predicted"/>
<gene>
    <name evidence="1" type="ORF">BWR18_12585</name>
</gene>
<keyword evidence="2" id="KW-1185">Reference proteome</keyword>